<feature type="transmembrane region" description="Helical" evidence="3">
    <location>
        <begin position="68"/>
        <end position="86"/>
    </location>
</feature>
<dbReference type="AlphaFoldDB" id="A0A9X3S0M5"/>
<keyword evidence="6" id="KW-1185">Reference proteome</keyword>
<sequence>MTSVPAPADQLLEVRRGADRLLSLLLVLHFPAALGLAALHGTWLAAILVGGGVSAGAYWLAQRAPGAFGTRAFIACGLMAYSALFISESHGLIEMHFHIFGALAFLLVYRDWRVIVLAAGFIAVHHLGFMVLQDAGAGVWIMPDAHLTFGMVVLHAVFVVFETIVLVILSRSLEAETLATAQLRVDDAVERAQLSLLAEALERRDLTLSGDTSGGAATILRNGIGQVATLVQTIQTAAIDISQTSNEVSAASSDSERASNEIAEAVGSVAAMTEQQSRLVMGAGDAASEVAAAVARALNAAEAAADAAGVALTDAERGMVTADEARVAMSAVEESAAAITEASDALVRRSAEIAAFVGTITTIAEQTNLLALNAAIEAARAGELGKGFAVVADEVRKLAEQSAEAANSTSMIVNDITHMTERVAVLAGEGASRTETSARTVALSRGEFEGIAARAREVVARVDAITGSSREAASHAEDSRGRMIELATLAESSSATTEEVAASTQETAATAGQLALSARRLDTAAEALNGLVVQFTTA</sequence>
<dbReference type="PROSITE" id="PS50111">
    <property type="entry name" value="CHEMOTAXIS_TRANSDUC_2"/>
    <property type="match status" value="1"/>
</dbReference>
<keyword evidence="1 2" id="KW-0807">Transducer</keyword>
<evidence type="ECO:0000256" key="1">
    <source>
        <dbReference type="ARBA" id="ARBA00023224"/>
    </source>
</evidence>
<dbReference type="PANTHER" id="PTHR32089:SF112">
    <property type="entry name" value="LYSOZYME-LIKE PROTEIN-RELATED"/>
    <property type="match status" value="1"/>
</dbReference>
<accession>A0A9X3S0M5</accession>
<evidence type="ECO:0000313" key="6">
    <source>
        <dbReference type="Proteomes" id="UP001149140"/>
    </source>
</evidence>
<proteinExistence type="predicted"/>
<organism evidence="5 6">
    <name type="scientific">Solirubrobacter ginsenosidimutans</name>
    <dbReference type="NCBI Taxonomy" id="490573"/>
    <lineage>
        <taxon>Bacteria</taxon>
        <taxon>Bacillati</taxon>
        <taxon>Actinomycetota</taxon>
        <taxon>Thermoleophilia</taxon>
        <taxon>Solirubrobacterales</taxon>
        <taxon>Solirubrobacteraceae</taxon>
        <taxon>Solirubrobacter</taxon>
    </lineage>
</organism>
<feature type="transmembrane region" description="Helical" evidence="3">
    <location>
        <begin position="147"/>
        <end position="169"/>
    </location>
</feature>
<evidence type="ECO:0000259" key="4">
    <source>
        <dbReference type="PROSITE" id="PS50111"/>
    </source>
</evidence>
<reference evidence="5" key="1">
    <citation type="submission" date="2022-10" db="EMBL/GenBank/DDBJ databases">
        <title>The WGS of Solirubrobacter ginsenosidimutans DSM 21036.</title>
        <authorList>
            <person name="Jiang Z."/>
        </authorList>
    </citation>
    <scope>NUCLEOTIDE SEQUENCE</scope>
    <source>
        <strain evidence="5">DSM 21036</strain>
    </source>
</reference>
<feature type="transmembrane region" description="Helical" evidence="3">
    <location>
        <begin position="92"/>
        <end position="109"/>
    </location>
</feature>
<dbReference type="SMART" id="SM00283">
    <property type="entry name" value="MA"/>
    <property type="match status" value="1"/>
</dbReference>
<evidence type="ECO:0000256" key="3">
    <source>
        <dbReference type="SAM" id="Phobius"/>
    </source>
</evidence>
<dbReference type="GO" id="GO:0016020">
    <property type="term" value="C:membrane"/>
    <property type="evidence" value="ECO:0007669"/>
    <property type="project" value="InterPro"/>
</dbReference>
<feature type="transmembrane region" description="Helical" evidence="3">
    <location>
        <begin position="43"/>
        <end position="61"/>
    </location>
</feature>
<dbReference type="Pfam" id="PF00015">
    <property type="entry name" value="MCPsignal"/>
    <property type="match status" value="1"/>
</dbReference>
<evidence type="ECO:0000313" key="5">
    <source>
        <dbReference type="EMBL" id="MDA0161474.1"/>
    </source>
</evidence>
<keyword evidence="3" id="KW-0472">Membrane</keyword>
<dbReference type="EMBL" id="JAPDOD010000012">
    <property type="protein sequence ID" value="MDA0161474.1"/>
    <property type="molecule type" value="Genomic_DNA"/>
</dbReference>
<dbReference type="SUPFAM" id="SSF58104">
    <property type="entry name" value="Methyl-accepting chemotaxis protein (MCP) signaling domain"/>
    <property type="match status" value="1"/>
</dbReference>
<keyword evidence="3" id="KW-0812">Transmembrane</keyword>
<feature type="transmembrane region" description="Helical" evidence="3">
    <location>
        <begin position="116"/>
        <end position="141"/>
    </location>
</feature>
<feature type="domain" description="Methyl-accepting transducer" evidence="4">
    <location>
        <begin position="251"/>
        <end position="508"/>
    </location>
</feature>
<feature type="transmembrane region" description="Helical" evidence="3">
    <location>
        <begin position="21"/>
        <end position="37"/>
    </location>
</feature>
<dbReference type="PANTHER" id="PTHR32089">
    <property type="entry name" value="METHYL-ACCEPTING CHEMOTAXIS PROTEIN MCPB"/>
    <property type="match status" value="1"/>
</dbReference>
<dbReference type="RefSeq" id="WP_270040690.1">
    <property type="nucleotide sequence ID" value="NZ_JAPDOD010000012.1"/>
</dbReference>
<protein>
    <submittedName>
        <fullName evidence="5">Methyl-accepting chemotaxis protein</fullName>
    </submittedName>
</protein>
<dbReference type="Proteomes" id="UP001149140">
    <property type="component" value="Unassembled WGS sequence"/>
</dbReference>
<comment type="caution">
    <text evidence="5">The sequence shown here is derived from an EMBL/GenBank/DDBJ whole genome shotgun (WGS) entry which is preliminary data.</text>
</comment>
<keyword evidence="3" id="KW-1133">Transmembrane helix</keyword>
<name>A0A9X3S0M5_9ACTN</name>
<dbReference type="Gene3D" id="1.10.287.950">
    <property type="entry name" value="Methyl-accepting chemotaxis protein"/>
    <property type="match status" value="1"/>
</dbReference>
<evidence type="ECO:0000256" key="2">
    <source>
        <dbReference type="PROSITE-ProRule" id="PRU00284"/>
    </source>
</evidence>
<dbReference type="GO" id="GO:0007165">
    <property type="term" value="P:signal transduction"/>
    <property type="evidence" value="ECO:0007669"/>
    <property type="project" value="UniProtKB-KW"/>
</dbReference>
<dbReference type="InterPro" id="IPR004089">
    <property type="entry name" value="MCPsignal_dom"/>
</dbReference>
<gene>
    <name evidence="5" type="ORF">OM076_14450</name>
</gene>